<evidence type="ECO:0000313" key="2">
    <source>
        <dbReference type="Proteomes" id="UP000798662"/>
    </source>
</evidence>
<organism evidence="1 2">
    <name type="scientific">Pyropia yezoensis</name>
    <name type="common">Susabi-nori</name>
    <name type="synonym">Porphyra yezoensis</name>
    <dbReference type="NCBI Taxonomy" id="2788"/>
    <lineage>
        <taxon>Eukaryota</taxon>
        <taxon>Rhodophyta</taxon>
        <taxon>Bangiophyceae</taxon>
        <taxon>Bangiales</taxon>
        <taxon>Bangiaceae</taxon>
        <taxon>Pyropia</taxon>
    </lineage>
</organism>
<comment type="caution">
    <text evidence="1">The sequence shown here is derived from an EMBL/GenBank/DDBJ whole genome shotgun (WGS) entry which is preliminary data.</text>
</comment>
<evidence type="ECO:0000313" key="1">
    <source>
        <dbReference type="EMBL" id="KAK1865926.1"/>
    </source>
</evidence>
<protein>
    <submittedName>
        <fullName evidence="1">Uncharacterized protein</fullName>
    </submittedName>
</protein>
<dbReference type="EMBL" id="CM020619">
    <property type="protein sequence ID" value="KAK1865926.1"/>
    <property type="molecule type" value="Genomic_DNA"/>
</dbReference>
<reference evidence="1" key="1">
    <citation type="submission" date="2019-11" db="EMBL/GenBank/DDBJ databases">
        <title>Nori genome reveals adaptations in red seaweeds to the harsh intertidal environment.</title>
        <authorList>
            <person name="Wang D."/>
            <person name="Mao Y."/>
        </authorList>
    </citation>
    <scope>NUCLEOTIDE SEQUENCE</scope>
    <source>
        <tissue evidence="1">Gametophyte</tissue>
    </source>
</reference>
<sequence length="805" mass="83329">MSYLKELAEALRVIEQLGCDSGDGAHRVAVTTAVGKWVTADMVPPPPSRMQEPDADHTRRPLLAAVPLSAASAALVGAKGVQVGALAAADSAVVDALTGAMDDDGVPLLGAALGAFHAATMSFEDVDWSVLQGDGCDRHSACEQLRLNGARDDKEGCGSDQDWDASMAGPSCGDCPGREEVLVSSLPWVTVPDGVHVPMGGVPLHVSDDLLWPPTVEAANEEEMGIDASGAGGFLDGAHQEALYVPPPTTVVVVFWPRIWADEVWARGGLWAALARVRAMVSTTTAAGVYDLPAAVSMLQAAVEDAARPSCVVGDVPSFAVAPILHLANVLDDVPTAMAVLRHLVLPPPPGIADSPEDPPRAPRGLRSCDEAAAVADLARWLGCHARREELAVLRRVVSESGPPSMVAVRWLAEELSRERFQAFPDGAVGSSAAGVTVAAQIHCATAARMDVSTAVAAVNATFLPSDLVTDMAELFCCVMNGNVSAAPPHASLALAALGRLAVCSLVNVSPAMVPKVTRLFSNLLSLGDNNTLLILYEKLSCCQEAIALQMLVAVLSDPSVLAAGTHRWQSSGRDEATTVFRPIAATFVKRAAPVVARHPLPTYCIPAALPPREATAVQIPGAEMTSFLRGPSLRHKVGPFAGGVDSAKAWVDTLLSGAGAAIGGYDINAVPVTRTDGVCVVVTKSRHKTVERAATYHNALVAAVSHLQSLLRVGACGRVGAAGPSADTPCSNACLRGSGTKTESAPSPASSSSSHVKRAARSTISATAIDGASNDDNNCTSPKTTAVGNSLEPSPRPSKHGRNR</sequence>
<gene>
    <name evidence="1" type="ORF">I4F81_008448</name>
</gene>
<dbReference type="Proteomes" id="UP000798662">
    <property type="component" value="Chromosome 2"/>
</dbReference>
<keyword evidence="2" id="KW-1185">Reference proteome</keyword>
<proteinExistence type="predicted"/>
<name>A0ACC3C862_PYRYE</name>
<accession>A0ACC3C862</accession>